<organism evidence="2 3">
    <name type="scientific">Streptomyces lydicus</name>
    <dbReference type="NCBI Taxonomy" id="47763"/>
    <lineage>
        <taxon>Bacteria</taxon>
        <taxon>Bacillati</taxon>
        <taxon>Actinomycetota</taxon>
        <taxon>Actinomycetes</taxon>
        <taxon>Kitasatosporales</taxon>
        <taxon>Streptomycetaceae</taxon>
        <taxon>Streptomyces</taxon>
    </lineage>
</organism>
<evidence type="ECO:0000259" key="1">
    <source>
        <dbReference type="Pfam" id="PF13349"/>
    </source>
</evidence>
<dbReference type="EMBL" id="CP017157">
    <property type="protein sequence ID" value="AOP50756.1"/>
    <property type="molecule type" value="Genomic_DNA"/>
</dbReference>
<evidence type="ECO:0000313" key="3">
    <source>
        <dbReference type="Proteomes" id="UP000094094"/>
    </source>
</evidence>
<accession>A0A1D7VVH5</accession>
<dbReference type="Pfam" id="PF13349">
    <property type="entry name" value="DUF4097"/>
    <property type="match status" value="1"/>
</dbReference>
<protein>
    <recommendedName>
        <fullName evidence="1">DUF4097 domain-containing protein</fullName>
    </recommendedName>
</protein>
<dbReference type="RefSeq" id="WP_069573070.1">
    <property type="nucleotide sequence ID" value="NZ_CP017157.1"/>
</dbReference>
<gene>
    <name evidence="2" type="ORF">SL103_34985</name>
</gene>
<name>A0A1D7VVH5_9ACTN</name>
<dbReference type="InterPro" id="IPR025164">
    <property type="entry name" value="Toastrack_DUF4097"/>
</dbReference>
<feature type="domain" description="DUF4097" evidence="1">
    <location>
        <begin position="23"/>
        <end position="249"/>
    </location>
</feature>
<dbReference type="Proteomes" id="UP000094094">
    <property type="component" value="Chromosome"/>
</dbReference>
<evidence type="ECO:0000313" key="2">
    <source>
        <dbReference type="EMBL" id="AOP50756.1"/>
    </source>
</evidence>
<sequence>MPGYDTPEPISVTLEFDVGSARISASKRTDTVVEVVPSNAAEDADVRVAQQTKVSLSNGQLVVKGPKKRSLFGRNGSIDVSIELPAGSDVQVTTPVADIVCEGRLGNCRIKTSVGTIQVEEAATANVRTDHGGISVDRITGDAEVAGMGRIDIGEIAGTAAVKNGNGESVIGEVHGDLRAKSANGLISVGVAHAGVDARSANGALRVGEVARGQVVLEAAAGDIEVGIRRSTAAWLDVNTRLGGVRNELGAAEGPDASDETVEVRARTALGDIVIRRA</sequence>
<dbReference type="KEGG" id="slc:SL103_34985"/>
<keyword evidence="3" id="KW-1185">Reference proteome</keyword>
<proteinExistence type="predicted"/>
<dbReference type="AlphaFoldDB" id="A0A1D7VVH5"/>
<dbReference type="OrthoDB" id="3252095at2"/>
<reference evidence="2 3" key="1">
    <citation type="submission" date="2016-09" db="EMBL/GenBank/DDBJ databases">
        <title>Complete genome sequencing of Streptomyces lydicus 103 and metabolic pathways analysis of antibiotic biosynthesis.</title>
        <authorList>
            <person name="Jia N."/>
            <person name="Ding M.-Z."/>
            <person name="Gao F."/>
            <person name="Yuan Y.-J."/>
        </authorList>
    </citation>
    <scope>NUCLEOTIDE SEQUENCE [LARGE SCALE GENOMIC DNA]</scope>
    <source>
        <strain evidence="2 3">103</strain>
    </source>
</reference>